<dbReference type="GO" id="GO:0030687">
    <property type="term" value="C:preribosome, large subunit precursor"/>
    <property type="evidence" value="ECO:0007669"/>
    <property type="project" value="TreeGrafter"/>
</dbReference>
<dbReference type="GO" id="GO:0004519">
    <property type="term" value="F:endonuclease activity"/>
    <property type="evidence" value="ECO:0007669"/>
    <property type="project" value="InterPro"/>
</dbReference>
<dbReference type="Proteomes" id="UP000182259">
    <property type="component" value="Chromosome VI"/>
</dbReference>
<organism evidence="2 3">
    <name type="scientific">Sungouiella intermedia</name>
    <dbReference type="NCBI Taxonomy" id="45354"/>
    <lineage>
        <taxon>Eukaryota</taxon>
        <taxon>Fungi</taxon>
        <taxon>Dikarya</taxon>
        <taxon>Ascomycota</taxon>
        <taxon>Saccharomycotina</taxon>
        <taxon>Pichiomycetes</taxon>
        <taxon>Metschnikowiaceae</taxon>
        <taxon>Sungouiella</taxon>
    </lineage>
</organism>
<dbReference type="GO" id="GO:0000470">
    <property type="term" value="P:maturation of LSU-rRNA"/>
    <property type="evidence" value="ECO:0007669"/>
    <property type="project" value="TreeGrafter"/>
</dbReference>
<dbReference type="Pfam" id="PF04031">
    <property type="entry name" value="Las1"/>
    <property type="match status" value="1"/>
</dbReference>
<accession>A0A1L0C3F0</accession>
<protein>
    <submittedName>
        <fullName evidence="2">CIC11C00000002061</fullName>
    </submittedName>
</protein>
<dbReference type="InterPro" id="IPR007174">
    <property type="entry name" value="Las1"/>
</dbReference>
<sequence>MSDRTKSGIGPSKLPETIVSPYRSITQLISLGSKLQNKHTCADALREVQVLQLRGKLPHGVECTALFASLALADIPGANTFVLRNAYALALVRFVNGMLDPFQQGQYASALVNIAKIVGLPLSFVEIRHAATHEELPTLEALRALALKATKWLQDNFWSELNEDVSGESSQGRNSGVAENKAAHGASDGDIVRWLKIFKRGRKRLLDSERLVRPLICDHDQQIYWSAIDSLASECKNNQAKVADILVQHFLVKRIEAKTKTAIKVYLPLVEYLGVEFRWNVLLTLIHQSSLLIPGHFDGCSLVQSEQWLQHLIPVVLQGPFQFGMVKSKDDAIIALRTNLTLLEVESLIRIVVEDLLSGSNKKKFMLPPLLEEILSEQVSTETSTETSTEPEEKVENDYKRRKAACVFGSHDNWTIKPFGVA</sequence>
<name>A0A1L0C3F0_9ASCO</name>
<dbReference type="PANTHER" id="PTHR15002:SF0">
    <property type="entry name" value="RIBOSOMAL BIOGENESIS PROTEIN LAS1L"/>
    <property type="match status" value="1"/>
</dbReference>
<feature type="region of interest" description="Disordered" evidence="1">
    <location>
        <begin position="378"/>
        <end position="397"/>
    </location>
</feature>
<dbReference type="AlphaFoldDB" id="A0A1L0C3F0"/>
<evidence type="ECO:0000256" key="1">
    <source>
        <dbReference type="SAM" id="MobiDB-lite"/>
    </source>
</evidence>
<evidence type="ECO:0000313" key="2">
    <source>
        <dbReference type="EMBL" id="SGZ58035.1"/>
    </source>
</evidence>
<gene>
    <name evidence="2" type="ORF">SAMEA4029009_CIC11G00000002061</name>
</gene>
<proteinExistence type="predicted"/>
<dbReference type="GO" id="GO:0090730">
    <property type="term" value="C:Las1 complex"/>
    <property type="evidence" value="ECO:0007669"/>
    <property type="project" value="InterPro"/>
</dbReference>
<evidence type="ECO:0000313" key="3">
    <source>
        <dbReference type="Proteomes" id="UP000182259"/>
    </source>
</evidence>
<dbReference type="PANTHER" id="PTHR15002">
    <property type="entry name" value="RIBOSOMAL BIOGENESIS PROTEIN LAS1L"/>
    <property type="match status" value="1"/>
</dbReference>
<dbReference type="GO" id="GO:0000460">
    <property type="term" value="P:maturation of 5.8S rRNA"/>
    <property type="evidence" value="ECO:0007669"/>
    <property type="project" value="TreeGrafter"/>
</dbReference>
<reference evidence="2 3" key="1">
    <citation type="submission" date="2016-10" db="EMBL/GenBank/DDBJ databases">
        <authorList>
            <person name="de Groot N.N."/>
        </authorList>
    </citation>
    <scope>NUCLEOTIDE SEQUENCE [LARGE SCALE GENOMIC DNA]</scope>
    <source>
        <strain evidence="2 3">PYCC 4715</strain>
    </source>
</reference>
<dbReference type="EMBL" id="LT635769">
    <property type="protein sequence ID" value="SGZ58035.1"/>
    <property type="molecule type" value="Genomic_DNA"/>
</dbReference>